<dbReference type="PROSITE" id="PS51257">
    <property type="entry name" value="PROKAR_LIPOPROTEIN"/>
    <property type="match status" value="1"/>
</dbReference>
<keyword evidence="2" id="KW-1185">Reference proteome</keyword>
<reference evidence="1" key="1">
    <citation type="submission" date="2020-05" db="UniProtKB">
        <authorList>
            <consortium name="EnsemblMetazoa"/>
        </authorList>
    </citation>
    <scope>IDENTIFICATION</scope>
    <source>
        <strain evidence="1">Aabys</strain>
    </source>
</reference>
<proteinExistence type="predicted"/>
<sequence>MFGSPLRRMSKISIALNGTWMLLMFSTIMTLSCLALMTREVEALTKPKAIKPDFASSSLLMKGPRRILRHHRLRRDTYADDDENYEIIPSFAGQVEDGPKSPGDHISEKAEQIAQTFANMWQSMVDTAKHFADAIRQLFTADEEEYHLTAEEMAARGQAIEEQNEIWRSTYENQL</sequence>
<reference evidence="3" key="2">
    <citation type="submission" date="2025-04" db="UniProtKB">
        <authorList>
            <consortium name="RefSeq"/>
        </authorList>
    </citation>
    <scope>IDENTIFICATION</scope>
    <source>
        <strain evidence="3">Aabys</strain>
    </source>
</reference>
<accession>A0A1I8NKA3</accession>
<dbReference type="RefSeq" id="XP_011292452.1">
    <property type="nucleotide sequence ID" value="XM_011294150.2"/>
</dbReference>
<organism evidence="1">
    <name type="scientific">Musca domestica</name>
    <name type="common">House fly</name>
    <dbReference type="NCBI Taxonomy" id="7370"/>
    <lineage>
        <taxon>Eukaryota</taxon>
        <taxon>Metazoa</taxon>
        <taxon>Ecdysozoa</taxon>
        <taxon>Arthropoda</taxon>
        <taxon>Hexapoda</taxon>
        <taxon>Insecta</taxon>
        <taxon>Pterygota</taxon>
        <taxon>Neoptera</taxon>
        <taxon>Endopterygota</taxon>
        <taxon>Diptera</taxon>
        <taxon>Brachycera</taxon>
        <taxon>Muscomorpha</taxon>
        <taxon>Muscoidea</taxon>
        <taxon>Muscidae</taxon>
        <taxon>Musca</taxon>
    </lineage>
</organism>
<gene>
    <name evidence="1" type="primary">105261794</name>
    <name evidence="3" type="synonym">LOC105261794</name>
</gene>
<dbReference type="VEuPathDB" id="VectorBase:MDOA016537"/>
<dbReference type="AlphaFoldDB" id="A0A1I8NKA3"/>
<dbReference type="EnsemblMetazoa" id="MDOA016537-RA">
    <property type="protein sequence ID" value="MDOA016537-PA"/>
    <property type="gene ID" value="MDOA016537"/>
</dbReference>
<protein>
    <submittedName>
        <fullName evidence="3">Uncharacterized protein LOC105261794</fullName>
    </submittedName>
</protein>
<dbReference type="KEGG" id="mde:105261794"/>
<dbReference type="GeneID" id="105261794"/>
<evidence type="ECO:0000313" key="2">
    <source>
        <dbReference type="Proteomes" id="UP001652621"/>
    </source>
</evidence>
<evidence type="ECO:0000313" key="1">
    <source>
        <dbReference type="EnsemblMetazoa" id="MDOA016537-PA"/>
    </source>
</evidence>
<dbReference type="Proteomes" id="UP001652621">
    <property type="component" value="Unplaced"/>
</dbReference>
<dbReference type="VEuPathDB" id="VectorBase:MDOMA2_016034"/>
<name>A0A1I8NKA3_MUSDO</name>
<dbReference type="OrthoDB" id="8062504at2759"/>
<evidence type="ECO:0000313" key="3">
    <source>
        <dbReference type="RefSeq" id="XP_011292452.1"/>
    </source>
</evidence>